<dbReference type="Pfam" id="PF08659">
    <property type="entry name" value="KR"/>
    <property type="match status" value="1"/>
</dbReference>
<dbReference type="SUPFAM" id="SSF51735">
    <property type="entry name" value="NAD(P)-binding Rossmann-fold domains"/>
    <property type="match status" value="1"/>
</dbReference>
<name>A0A9P3D009_9PEZI</name>
<dbReference type="PANTHER" id="PTHR43775">
    <property type="entry name" value="FATTY ACID SYNTHASE"/>
    <property type="match status" value="1"/>
</dbReference>
<dbReference type="InterPro" id="IPR056501">
    <property type="entry name" value="NAD-bd_HRPKS_sdrA"/>
</dbReference>
<dbReference type="OrthoDB" id="3944235at2759"/>
<organism evidence="4 5">
    <name type="scientific">Cercospora kikuchii</name>
    <dbReference type="NCBI Taxonomy" id="84275"/>
    <lineage>
        <taxon>Eukaryota</taxon>
        <taxon>Fungi</taxon>
        <taxon>Dikarya</taxon>
        <taxon>Ascomycota</taxon>
        <taxon>Pezizomycotina</taxon>
        <taxon>Dothideomycetes</taxon>
        <taxon>Dothideomycetidae</taxon>
        <taxon>Mycosphaerellales</taxon>
        <taxon>Mycosphaerellaceae</taxon>
        <taxon>Cercospora</taxon>
    </lineage>
</organism>
<keyword evidence="5" id="KW-1185">Reference proteome</keyword>
<dbReference type="InterPro" id="IPR036291">
    <property type="entry name" value="NAD(P)-bd_dom_sf"/>
</dbReference>
<keyword evidence="2" id="KW-0597">Phosphoprotein</keyword>
<dbReference type="InterPro" id="IPR050091">
    <property type="entry name" value="PKS_NRPS_Biosynth_Enz"/>
</dbReference>
<dbReference type="InterPro" id="IPR013968">
    <property type="entry name" value="PKS_KR"/>
</dbReference>
<protein>
    <recommendedName>
        <fullName evidence="3">Ketoreductase domain-containing protein</fullName>
    </recommendedName>
</protein>
<comment type="caution">
    <text evidence="4">The sequence shown here is derived from an EMBL/GenBank/DDBJ whole genome shotgun (WGS) entry which is preliminary data.</text>
</comment>
<dbReference type="GO" id="GO:0004312">
    <property type="term" value="F:fatty acid synthase activity"/>
    <property type="evidence" value="ECO:0007669"/>
    <property type="project" value="TreeGrafter"/>
</dbReference>
<dbReference type="SMART" id="SM00822">
    <property type="entry name" value="PKS_KR"/>
    <property type="match status" value="1"/>
</dbReference>
<evidence type="ECO:0000259" key="3">
    <source>
        <dbReference type="SMART" id="SM00822"/>
    </source>
</evidence>
<gene>
    <name evidence="4" type="ORF">CKM354_001116100</name>
</gene>
<dbReference type="Proteomes" id="UP000825890">
    <property type="component" value="Unassembled WGS sequence"/>
</dbReference>
<evidence type="ECO:0000313" key="4">
    <source>
        <dbReference type="EMBL" id="GIZ48088.1"/>
    </source>
</evidence>
<dbReference type="GO" id="GO:0044550">
    <property type="term" value="P:secondary metabolite biosynthetic process"/>
    <property type="evidence" value="ECO:0007669"/>
    <property type="project" value="TreeGrafter"/>
</dbReference>
<evidence type="ECO:0000256" key="2">
    <source>
        <dbReference type="ARBA" id="ARBA00022553"/>
    </source>
</evidence>
<dbReference type="Gene3D" id="3.40.50.720">
    <property type="entry name" value="NAD(P)-binding Rossmann-like Domain"/>
    <property type="match status" value="1"/>
</dbReference>
<evidence type="ECO:0000256" key="1">
    <source>
        <dbReference type="ARBA" id="ARBA00022450"/>
    </source>
</evidence>
<dbReference type="GeneID" id="68296736"/>
<keyword evidence="1" id="KW-0596">Phosphopantetheine</keyword>
<accession>A0A9P3D009</accession>
<reference evidence="4 5" key="1">
    <citation type="submission" date="2021-01" db="EMBL/GenBank/DDBJ databases">
        <title>Cercospora kikuchii MAFF 305040 whole genome shotgun sequence.</title>
        <authorList>
            <person name="Kashiwa T."/>
            <person name="Suzuki T."/>
        </authorList>
    </citation>
    <scope>NUCLEOTIDE SEQUENCE [LARGE SCALE GENOMIC DNA]</scope>
    <source>
        <strain evidence="4 5">MAFF 305040</strain>
    </source>
</reference>
<evidence type="ECO:0000313" key="5">
    <source>
        <dbReference type="Proteomes" id="UP000825890"/>
    </source>
</evidence>
<dbReference type="PANTHER" id="PTHR43775:SF37">
    <property type="entry name" value="SI:DKEY-61P9.11"/>
    <property type="match status" value="1"/>
</dbReference>
<dbReference type="RefSeq" id="XP_044662575.1">
    <property type="nucleotide sequence ID" value="XM_044806640.1"/>
</dbReference>
<feature type="domain" description="Ketoreductase" evidence="3">
    <location>
        <begin position="998"/>
        <end position="1177"/>
    </location>
</feature>
<dbReference type="EMBL" id="BOLY01000007">
    <property type="protein sequence ID" value="GIZ48088.1"/>
    <property type="molecule type" value="Genomic_DNA"/>
</dbReference>
<dbReference type="GO" id="GO:0006633">
    <property type="term" value="P:fatty acid biosynthetic process"/>
    <property type="evidence" value="ECO:0007669"/>
    <property type="project" value="TreeGrafter"/>
</dbReference>
<sequence length="1387" mass="149242">MTPRSSAGTPFLWNDLFCEGTSIPPGGEQAGQPQDAGDIVCAESSTPTLMDYTMPLSYDQNWEIALADDGHQLPSDFSPEAPTPETAMSAENSPQESTALVMSEIPDTAFLARVPSGNPVLHFTSTLVMQNLRAFVQMMARKETFPPFVHSHSYQKSMTGTSTLPQPLVNCMGVAQMFASRTCETRPFLWRTVRMEQRSFIQKQDDRNYSARELLAAIQAQIIYIIMRAVDDEHMELDLNQEMVVTHQREVLEYDDGDVLLDVKSLRCISYEVAVPQTEAADRPREPYMQTVWQPNVDTLISQDTLDALPKPGSETDLIANMLELMQHKRPLSKVLLLGQNNPKSLRAVLETASSGAQVTLADVSEEQIKTLTGDIETTDLTRVVLGEGLSKWPGLSSDVYDLVVAGQDAFTLASGPQLMKTIFDRVSKKGRALISASAADRQFLIDTVSRSGFLESNFFFDFPGSTVVCANRTDSGLKPCSPTGKKVTVLTSNAARVPAHAPLVALLQESGCQMQVVDISSIEPLPSDPGSTYIVHDTRASLLTELSEKTFDRLKLVLTGNNPIIWLTEGVNEGDSVAGGMSQGLLRVIRSEQASARILLMDLAKDEDVKSVAAAITSVLGKVPTKASGDDSEFWLQNGVLNVPRVLPNGSLNGHFSAELASPQPSLLSPGQNLTGKIENGALVFEAQDENALAELSEYDVEMTVQYASVEAASASRADVAQSVVTGVIQKVGCKLDAALVGQDAVAYASSPFSTVLRVPISAGTLYSGVGATSLVATLPYLAKAVDSVLDVGKVQGSDHVVLLPAQQSFVAAVRELQKALDFKLTTIVDSERQKSELAPGNQEVLLASDSRAIRSLFTNHKLNLVVAQDFSPFSQEIWRSMPASSRFVLNDSTIDGSLDTVPLSKGVAFLLSGVKSMAKHRPAALGDLLARTMEFMKKHQISWTPSVFETEELSSSNQLFAQGSGSLSNNVLKFEPGSSSIMVKSSAQKLSFSPDAAYLLVGCLGGLGRSLTTFMMERGARDFVFLSRSGIDKPEAAALVDSIQKAGARTQIFRGDASVEKDVEHAIAEVTASRSIKGVVHAAMVLQDGVFDNMSYNQFQAALRPKVDGARVLHDAFQTAALDFFVVTSSISATMGNPGQANYSAANSYLDALAWHRNLKGLPATSLILPMVLGVGVVAESEGLEEALSRKAMYGIDEQELLRAFETAMLQTPTGPAAARSTPGSSQIIFGLEPAYLASAIEASSAGTEEAYWFNDGRFSHLRAVIDQLRASGKSASGSRDGGSFARELKAAQKDGKSAVLHILCQHIAAKLASMLLIPVEDFAFEGKSIAMYGIDSMIGANLRNWLFNQFALELSFQTLLSPKMSILALAHTVGEHLGVVTADA</sequence>
<dbReference type="InterPro" id="IPR057326">
    <property type="entry name" value="KR_dom"/>
</dbReference>
<dbReference type="Pfam" id="PF23114">
    <property type="entry name" value="NAD-bd_HRPKS_sdrA"/>
    <property type="match status" value="1"/>
</dbReference>
<proteinExistence type="predicted"/>